<name>A0AA90SXD9_9GAMM</name>
<evidence type="ECO:0000256" key="5">
    <source>
        <dbReference type="ARBA" id="ARBA00022519"/>
    </source>
</evidence>
<comment type="similarity">
    <text evidence="2 9">Belongs to the GSP I family.</text>
</comment>
<keyword evidence="6 9" id="KW-0812">Transmembrane</keyword>
<evidence type="ECO:0000259" key="10">
    <source>
        <dbReference type="Pfam" id="PF02501"/>
    </source>
</evidence>
<comment type="function">
    <text evidence="9">Component of the type II secretion system required for the energy-dependent secretion of extracellular factors such as proteases and toxins from the periplasm.</text>
</comment>
<keyword evidence="7 9" id="KW-1133">Transmembrane helix</keyword>
<dbReference type="InterPro" id="IPR003413">
    <property type="entry name" value="T2SS_GspI_C"/>
</dbReference>
<proteinExistence type="inferred from homology"/>
<dbReference type="InterPro" id="IPR012902">
    <property type="entry name" value="N_methyl_site"/>
</dbReference>
<accession>A0AA90SXD9</accession>
<dbReference type="InterPro" id="IPR010052">
    <property type="entry name" value="T2SS_protein-GspI"/>
</dbReference>
<keyword evidence="8 9" id="KW-0472">Membrane</keyword>
<sequence length="141" mass="16012">MLKYHASSPDSKMYGFTLIEVMVALAIFAASAAMLIVSDGNSISQTHHMKNKVLSVQVADQHLNKIYTSQRRLENGTKGRMQKYAGYDWYVREVIRNTRKEGFQQIIVDVFLGSSVEPPGKNDVPILTLTSYMRRLKSVRQ</sequence>
<evidence type="ECO:0000256" key="9">
    <source>
        <dbReference type="RuleBase" id="RU368030"/>
    </source>
</evidence>
<evidence type="ECO:0000256" key="1">
    <source>
        <dbReference type="ARBA" id="ARBA00004377"/>
    </source>
</evidence>
<dbReference type="Gene3D" id="3.30.1300.30">
    <property type="entry name" value="GSPII I/J protein-like"/>
    <property type="match status" value="1"/>
</dbReference>
<evidence type="ECO:0000256" key="3">
    <source>
        <dbReference type="ARBA" id="ARBA00022475"/>
    </source>
</evidence>
<evidence type="ECO:0000256" key="8">
    <source>
        <dbReference type="ARBA" id="ARBA00023136"/>
    </source>
</evidence>
<feature type="domain" description="Type II secretion system protein GspI C-terminal" evidence="10">
    <location>
        <begin position="49"/>
        <end position="133"/>
    </location>
</feature>
<protein>
    <recommendedName>
        <fullName evidence="9">Type II secretion system protein I</fullName>
        <shortName evidence="9">T2SS minor pseudopilin I</shortName>
    </recommendedName>
</protein>
<dbReference type="InterPro" id="IPR045584">
    <property type="entry name" value="Pilin-like"/>
</dbReference>
<comment type="caution">
    <text evidence="11">The sequence shown here is derived from an EMBL/GenBank/DDBJ whole genome shotgun (WGS) entry which is preliminary data.</text>
</comment>
<dbReference type="GO" id="GO:0015628">
    <property type="term" value="P:protein secretion by the type II secretion system"/>
    <property type="evidence" value="ECO:0007669"/>
    <property type="project" value="UniProtKB-UniRule"/>
</dbReference>
<dbReference type="GO" id="GO:0015627">
    <property type="term" value="C:type II protein secretion system complex"/>
    <property type="evidence" value="ECO:0007669"/>
    <property type="project" value="UniProtKB-UniRule"/>
</dbReference>
<dbReference type="Proteomes" id="UP001178148">
    <property type="component" value="Unassembled WGS sequence"/>
</dbReference>
<dbReference type="PANTHER" id="PTHR38779:SF2">
    <property type="entry name" value="TYPE II SECRETION SYSTEM PROTEIN I-RELATED"/>
    <property type="match status" value="1"/>
</dbReference>
<dbReference type="PANTHER" id="PTHR38779">
    <property type="entry name" value="TYPE II SECRETION SYSTEM PROTEIN I-RELATED"/>
    <property type="match status" value="1"/>
</dbReference>
<dbReference type="AlphaFoldDB" id="A0AA90SXD9"/>
<evidence type="ECO:0000313" key="11">
    <source>
        <dbReference type="EMBL" id="MDP0588568.1"/>
    </source>
</evidence>
<dbReference type="Pfam" id="PF07963">
    <property type="entry name" value="N_methyl"/>
    <property type="match status" value="1"/>
</dbReference>
<feature type="transmembrane region" description="Helical" evidence="9">
    <location>
        <begin position="13"/>
        <end position="37"/>
    </location>
</feature>
<evidence type="ECO:0000313" key="12">
    <source>
        <dbReference type="Proteomes" id="UP001178148"/>
    </source>
</evidence>
<reference evidence="11 12" key="1">
    <citation type="journal article" date="2023" name="bioRxiv">
        <title>An intranuclear bacterial parasite of deep-sea mussels expresses apoptosis inhibitors acquired from its host.</title>
        <authorList>
            <person name="Gonzalez Porras M.A."/>
            <person name="Assie A."/>
            <person name="Tietjen M."/>
            <person name="Violette M."/>
            <person name="Kleiner M."/>
            <person name="Gruber-Vodicka H."/>
            <person name="Dubilier N."/>
            <person name="Leisch N."/>
        </authorList>
    </citation>
    <scope>NUCLEOTIDE SEQUENCE [LARGE SCALE GENOMIC DNA]</scope>
    <source>
        <strain evidence="11">IAP13</strain>
    </source>
</reference>
<comment type="subcellular location">
    <subcellularLocation>
        <location evidence="1 9">Cell inner membrane</location>
        <topology evidence="1 9">Single-pass membrane protein</topology>
    </subcellularLocation>
</comment>
<dbReference type="NCBIfam" id="TIGR02532">
    <property type="entry name" value="IV_pilin_GFxxxE"/>
    <property type="match status" value="1"/>
</dbReference>
<organism evidence="11 12">
    <name type="scientific">Candidatus Endonucleibacter bathymodioli</name>
    <dbReference type="NCBI Taxonomy" id="539814"/>
    <lineage>
        <taxon>Bacteria</taxon>
        <taxon>Pseudomonadati</taxon>
        <taxon>Pseudomonadota</taxon>
        <taxon>Gammaproteobacteria</taxon>
        <taxon>Oceanospirillales</taxon>
        <taxon>Endozoicomonadaceae</taxon>
        <taxon>Candidatus Endonucleibacter</taxon>
    </lineage>
</organism>
<dbReference type="EMBL" id="JASXSV010000005">
    <property type="protein sequence ID" value="MDP0588568.1"/>
    <property type="molecule type" value="Genomic_DNA"/>
</dbReference>
<dbReference type="NCBIfam" id="TIGR01707">
    <property type="entry name" value="gspI"/>
    <property type="match status" value="1"/>
</dbReference>
<evidence type="ECO:0000256" key="2">
    <source>
        <dbReference type="ARBA" id="ARBA00008358"/>
    </source>
</evidence>
<dbReference type="SUPFAM" id="SSF54523">
    <property type="entry name" value="Pili subunits"/>
    <property type="match status" value="1"/>
</dbReference>
<keyword evidence="4 9" id="KW-0488">Methylation</keyword>
<keyword evidence="12" id="KW-1185">Reference proteome</keyword>
<evidence type="ECO:0000256" key="7">
    <source>
        <dbReference type="ARBA" id="ARBA00022989"/>
    </source>
</evidence>
<dbReference type="Pfam" id="PF02501">
    <property type="entry name" value="T2SSI"/>
    <property type="match status" value="1"/>
</dbReference>
<comment type="PTM">
    <text evidence="9">Cleaved by prepilin peptidase.</text>
</comment>
<keyword evidence="3" id="KW-1003">Cell membrane</keyword>
<dbReference type="GO" id="GO:0005886">
    <property type="term" value="C:plasma membrane"/>
    <property type="evidence" value="ECO:0007669"/>
    <property type="project" value="UniProtKB-SubCell"/>
</dbReference>
<comment type="subunit">
    <text evidence="9">Type II secretion is composed of four main components: the outer membrane complex, the inner membrane complex, the cytoplasmic secretion ATPase and the periplasm-spanning pseudopilus.</text>
</comment>
<keyword evidence="5 9" id="KW-0997">Cell inner membrane</keyword>
<evidence type="ECO:0000256" key="6">
    <source>
        <dbReference type="ARBA" id="ARBA00022692"/>
    </source>
</evidence>
<evidence type="ECO:0000256" key="4">
    <source>
        <dbReference type="ARBA" id="ARBA00022481"/>
    </source>
</evidence>
<gene>
    <name evidence="11" type="primary">gspI</name>
    <name evidence="11" type="ORF">QS748_05005</name>
</gene>